<evidence type="ECO:0000313" key="10">
    <source>
        <dbReference type="Proteomes" id="UP000228593"/>
    </source>
</evidence>
<dbReference type="InterPro" id="IPR027304">
    <property type="entry name" value="Trigger_fact/SurA_dom_sf"/>
</dbReference>
<evidence type="ECO:0000256" key="2">
    <source>
        <dbReference type="ARBA" id="ARBA00007656"/>
    </source>
</evidence>
<feature type="domain" description="PpiC" evidence="8">
    <location>
        <begin position="123"/>
        <end position="215"/>
    </location>
</feature>
<dbReference type="InterPro" id="IPR046357">
    <property type="entry name" value="PPIase_dom_sf"/>
</dbReference>
<dbReference type="PROSITE" id="PS50198">
    <property type="entry name" value="PPIC_PPIASE_2"/>
    <property type="match status" value="1"/>
</dbReference>
<evidence type="ECO:0000256" key="4">
    <source>
        <dbReference type="ARBA" id="ARBA00022729"/>
    </source>
</evidence>
<dbReference type="SUPFAM" id="SSF54534">
    <property type="entry name" value="FKBP-like"/>
    <property type="match status" value="1"/>
</dbReference>
<dbReference type="SUPFAM" id="SSF109998">
    <property type="entry name" value="Triger factor/SurA peptide-binding domain-like"/>
    <property type="match status" value="1"/>
</dbReference>
<dbReference type="InterPro" id="IPR050245">
    <property type="entry name" value="PrsA_foldase"/>
</dbReference>
<dbReference type="PANTHER" id="PTHR47245:SF1">
    <property type="entry name" value="FOLDASE PROTEIN PRSA"/>
    <property type="match status" value="1"/>
</dbReference>
<evidence type="ECO:0000256" key="6">
    <source>
        <dbReference type="ARBA" id="ARBA00023235"/>
    </source>
</evidence>
<dbReference type="Gene3D" id="3.10.50.40">
    <property type="match status" value="1"/>
</dbReference>
<keyword evidence="10" id="KW-1185">Reference proteome</keyword>
<comment type="similarity">
    <text evidence="2">Belongs to the PpiC/parvulin rotamase family.</text>
</comment>
<dbReference type="EC" id="5.2.1.8" evidence="3"/>
<comment type="caution">
    <text evidence="9">The sequence shown here is derived from an EMBL/GenBank/DDBJ whole genome shotgun (WGS) entry which is preliminary data.</text>
</comment>
<dbReference type="PANTHER" id="PTHR47245">
    <property type="entry name" value="PEPTIDYLPROLYL ISOMERASE"/>
    <property type="match status" value="1"/>
</dbReference>
<keyword evidence="6 7" id="KW-0413">Isomerase</keyword>
<keyword evidence="4" id="KW-0732">Signal</keyword>
<dbReference type="RefSeq" id="WP_099915252.1">
    <property type="nucleotide sequence ID" value="NZ_BMHS01000010.1"/>
</dbReference>
<evidence type="ECO:0000313" key="9">
    <source>
        <dbReference type="EMBL" id="PIL40606.1"/>
    </source>
</evidence>
<proteinExistence type="inferred from homology"/>
<evidence type="ECO:0000256" key="3">
    <source>
        <dbReference type="ARBA" id="ARBA00013194"/>
    </source>
</evidence>
<accession>A0A2G8T3H9</accession>
<dbReference type="Pfam" id="PF00639">
    <property type="entry name" value="Rotamase"/>
    <property type="match status" value="1"/>
</dbReference>
<dbReference type="AlphaFoldDB" id="A0A2G8T3H9"/>
<keyword evidence="5 7" id="KW-0697">Rotamase</keyword>
<gene>
    <name evidence="9" type="ORF">CR103_06815</name>
</gene>
<evidence type="ECO:0000256" key="5">
    <source>
        <dbReference type="ARBA" id="ARBA00023110"/>
    </source>
</evidence>
<dbReference type="EMBL" id="PDOB01000007">
    <property type="protein sequence ID" value="PIL40606.1"/>
    <property type="molecule type" value="Genomic_DNA"/>
</dbReference>
<comment type="catalytic activity">
    <reaction evidence="1">
        <text>[protein]-peptidylproline (omega=180) = [protein]-peptidylproline (omega=0)</text>
        <dbReference type="Rhea" id="RHEA:16237"/>
        <dbReference type="Rhea" id="RHEA-COMP:10747"/>
        <dbReference type="Rhea" id="RHEA-COMP:10748"/>
        <dbReference type="ChEBI" id="CHEBI:83833"/>
        <dbReference type="ChEBI" id="CHEBI:83834"/>
        <dbReference type="EC" id="5.2.1.8"/>
    </reaction>
</comment>
<dbReference type="OrthoDB" id="8717342at2"/>
<dbReference type="InterPro" id="IPR000297">
    <property type="entry name" value="PPIase_PpiC"/>
</dbReference>
<name>A0A2G8T3H9_9BURK</name>
<evidence type="ECO:0000256" key="7">
    <source>
        <dbReference type="PROSITE-ProRule" id="PRU00278"/>
    </source>
</evidence>
<evidence type="ECO:0000256" key="1">
    <source>
        <dbReference type="ARBA" id="ARBA00000971"/>
    </source>
</evidence>
<sequence length="253" mass="28338">MTAIVRIDNEVIGTDDFIRTLKLSGQFEGLIEQLVRDKLTVLAAKKSGLQLAPEDIQQRADQFRRTLGLHRAADMNHYLDTLGVSLDEFEDFVTDGLYQEKMMAQVCNDQAVEHYFKLNSPRFDSVEVSHIVLDTEGKAKEMMSALQDDPDSFAEMAREHSIGDARERGGVIGKVPRGALKTDIEARVFNAAAGELLGPFPAPDRSFYEIFAVNAKYPAALDEETAIEVRRLLREQWLGARAQEHIIEAVSSR</sequence>
<reference evidence="9 10" key="1">
    <citation type="submission" date="2017-10" db="EMBL/GenBank/DDBJ databases">
        <title>Massilia psychrophilum sp. nov., a novel purple-pigmented bacterium isolated from Tianshan glacier, Xinjiang Municipality, China.</title>
        <authorList>
            <person name="Wang H."/>
        </authorList>
    </citation>
    <scope>NUCLEOTIDE SEQUENCE [LARGE SCALE GENOMIC DNA]</scope>
    <source>
        <strain evidence="9 10">JCM 30813</strain>
    </source>
</reference>
<protein>
    <recommendedName>
        <fullName evidence="3">peptidylprolyl isomerase</fullName>
        <ecNumber evidence="3">5.2.1.8</ecNumber>
    </recommendedName>
</protein>
<organism evidence="9 10">
    <name type="scientific">Massilia psychrophila</name>
    <dbReference type="NCBI Taxonomy" id="1603353"/>
    <lineage>
        <taxon>Bacteria</taxon>
        <taxon>Pseudomonadati</taxon>
        <taxon>Pseudomonadota</taxon>
        <taxon>Betaproteobacteria</taxon>
        <taxon>Burkholderiales</taxon>
        <taxon>Oxalobacteraceae</taxon>
        <taxon>Telluria group</taxon>
        <taxon>Massilia</taxon>
    </lineage>
</organism>
<dbReference type="Proteomes" id="UP000228593">
    <property type="component" value="Unassembled WGS sequence"/>
</dbReference>
<evidence type="ECO:0000259" key="8">
    <source>
        <dbReference type="PROSITE" id="PS50198"/>
    </source>
</evidence>
<dbReference type="GO" id="GO:0003755">
    <property type="term" value="F:peptidyl-prolyl cis-trans isomerase activity"/>
    <property type="evidence" value="ECO:0007669"/>
    <property type="project" value="UniProtKB-KW"/>
</dbReference>